<dbReference type="GO" id="GO:0003677">
    <property type="term" value="F:DNA binding"/>
    <property type="evidence" value="ECO:0007669"/>
    <property type="project" value="InterPro"/>
</dbReference>
<name>A0A1H6CBQ9_9ACTN</name>
<dbReference type="SUPFAM" id="SSF47413">
    <property type="entry name" value="lambda repressor-like DNA-binding domains"/>
    <property type="match status" value="1"/>
</dbReference>
<dbReference type="InterPro" id="IPR010982">
    <property type="entry name" value="Lambda_DNA-bd_dom_sf"/>
</dbReference>
<dbReference type="Gene3D" id="1.10.260.40">
    <property type="entry name" value="lambda repressor-like DNA-binding domains"/>
    <property type="match status" value="1"/>
</dbReference>
<dbReference type="PROSITE" id="PS50943">
    <property type="entry name" value="HTH_CROC1"/>
    <property type="match status" value="1"/>
</dbReference>
<dbReference type="InterPro" id="IPR043917">
    <property type="entry name" value="DUF5753"/>
</dbReference>
<dbReference type="Pfam" id="PF13560">
    <property type="entry name" value="HTH_31"/>
    <property type="match status" value="1"/>
</dbReference>
<evidence type="ECO:0000259" key="1">
    <source>
        <dbReference type="PROSITE" id="PS50943"/>
    </source>
</evidence>
<dbReference type="AlphaFoldDB" id="A0A1H6CBQ9"/>
<gene>
    <name evidence="2" type="ORF">SAMN04489712_109141</name>
</gene>
<reference evidence="3" key="1">
    <citation type="submission" date="2016-10" db="EMBL/GenBank/DDBJ databases">
        <authorList>
            <person name="Varghese N."/>
            <person name="Submissions S."/>
        </authorList>
    </citation>
    <scope>NUCLEOTIDE SEQUENCE [LARGE SCALE GENOMIC DNA]</scope>
    <source>
        <strain evidence="3">DSM 43163</strain>
    </source>
</reference>
<protein>
    <submittedName>
        <fullName evidence="2">Helix-turn-helix domain-containing protein</fullName>
    </submittedName>
</protein>
<feature type="domain" description="HTH cro/C1-type" evidence="1">
    <location>
        <begin position="18"/>
        <end position="72"/>
    </location>
</feature>
<sequence>MAVVSSPTTRGRRLAFELRKLRERAGLTPSQAARQLGWSLSKLTRIEKAQTQPKNADIEAALALYGVDDATHAALAKLAKDSWKRGWWTAYADVFSGSIVALEDEASEIRAWEPQLVPGLLQTEDYAREVISTYTGDQVAVQRRVMARMNRGMLLRRPNAPQLHAVLDEAVLRRAIGGREVIRKQLTALTEAAGRPNITIQVLPFDAGAHRGLEGSMELLSFNDDDELDVAFAEGPMGDIYLESAEEVARIRVGLEAICHVAMSPSESVKFITALAQGDRPQGASPE</sequence>
<proteinExistence type="predicted"/>
<dbReference type="EMBL" id="FNVO01000009">
    <property type="protein sequence ID" value="SEG70095.1"/>
    <property type="molecule type" value="Genomic_DNA"/>
</dbReference>
<dbReference type="Pfam" id="PF19054">
    <property type="entry name" value="DUF5753"/>
    <property type="match status" value="1"/>
</dbReference>
<dbReference type="Proteomes" id="UP000236723">
    <property type="component" value="Unassembled WGS sequence"/>
</dbReference>
<keyword evidence="3" id="KW-1185">Reference proteome</keyword>
<organism evidence="2 3">
    <name type="scientific">Thermomonospora echinospora</name>
    <dbReference type="NCBI Taxonomy" id="1992"/>
    <lineage>
        <taxon>Bacteria</taxon>
        <taxon>Bacillati</taxon>
        <taxon>Actinomycetota</taxon>
        <taxon>Actinomycetes</taxon>
        <taxon>Streptosporangiales</taxon>
        <taxon>Thermomonosporaceae</taxon>
        <taxon>Thermomonospora</taxon>
    </lineage>
</organism>
<evidence type="ECO:0000313" key="3">
    <source>
        <dbReference type="Proteomes" id="UP000236723"/>
    </source>
</evidence>
<dbReference type="CDD" id="cd00093">
    <property type="entry name" value="HTH_XRE"/>
    <property type="match status" value="1"/>
</dbReference>
<evidence type="ECO:0000313" key="2">
    <source>
        <dbReference type="EMBL" id="SEG70095.1"/>
    </source>
</evidence>
<dbReference type="InterPro" id="IPR001387">
    <property type="entry name" value="Cro/C1-type_HTH"/>
</dbReference>
<dbReference type="SMART" id="SM00530">
    <property type="entry name" value="HTH_XRE"/>
    <property type="match status" value="1"/>
</dbReference>
<accession>A0A1H6CBQ9</accession>